<name>A0ABT6TFZ2_9BACL</name>
<keyword evidence="3" id="KW-1185">Reference proteome</keyword>
<sequence>MPIEKELHDLKTEQAGIVDQHETRITDEPVLIQPPEVSPGPYGKHTQESGKRRRE</sequence>
<feature type="compositionally biased region" description="Basic and acidic residues" evidence="1">
    <location>
        <begin position="1"/>
        <end position="12"/>
    </location>
</feature>
<comment type="caution">
    <text evidence="2">The sequence shown here is derived from an EMBL/GenBank/DDBJ whole genome shotgun (WGS) entry which is preliminary data.</text>
</comment>
<proteinExistence type="predicted"/>
<organism evidence="2 3">
    <name type="scientific">Cohnella hashimotonis</name>
    <dbReference type="NCBI Taxonomy" id="2826895"/>
    <lineage>
        <taxon>Bacteria</taxon>
        <taxon>Bacillati</taxon>
        <taxon>Bacillota</taxon>
        <taxon>Bacilli</taxon>
        <taxon>Bacillales</taxon>
        <taxon>Paenibacillaceae</taxon>
        <taxon>Cohnella</taxon>
    </lineage>
</organism>
<dbReference type="Proteomes" id="UP001161691">
    <property type="component" value="Unassembled WGS sequence"/>
</dbReference>
<reference evidence="2" key="1">
    <citation type="submission" date="2023-04" db="EMBL/GenBank/DDBJ databases">
        <title>Comparative genomic analysis of Cohnella hashimotonis sp. nov., isolated from the International Space Station.</title>
        <authorList>
            <person name="Venkateswaran K."/>
            <person name="Simpson A."/>
        </authorList>
    </citation>
    <scope>NUCLEOTIDE SEQUENCE</scope>
    <source>
        <strain evidence="2">F6_2S_P_1</strain>
    </source>
</reference>
<evidence type="ECO:0000313" key="2">
    <source>
        <dbReference type="EMBL" id="MDI4645750.1"/>
    </source>
</evidence>
<evidence type="ECO:0000313" key="3">
    <source>
        <dbReference type="Proteomes" id="UP001161691"/>
    </source>
</evidence>
<evidence type="ECO:0000256" key="1">
    <source>
        <dbReference type="SAM" id="MobiDB-lite"/>
    </source>
</evidence>
<gene>
    <name evidence="2" type="ORF">KB449_12285</name>
</gene>
<dbReference type="EMBL" id="JAGRPV010000001">
    <property type="protein sequence ID" value="MDI4645750.1"/>
    <property type="molecule type" value="Genomic_DNA"/>
</dbReference>
<accession>A0ABT6TFZ2</accession>
<feature type="compositionally biased region" description="Basic and acidic residues" evidence="1">
    <location>
        <begin position="45"/>
        <end position="55"/>
    </location>
</feature>
<dbReference type="RefSeq" id="WP_282908652.1">
    <property type="nucleotide sequence ID" value="NZ_JAGRPV010000001.1"/>
</dbReference>
<protein>
    <submittedName>
        <fullName evidence="2">Uncharacterized protein</fullName>
    </submittedName>
</protein>
<feature type="region of interest" description="Disordered" evidence="1">
    <location>
        <begin position="1"/>
        <end position="55"/>
    </location>
</feature>